<organism evidence="1 2">
    <name type="scientific">Roseateles puraquae</name>
    <dbReference type="NCBI Taxonomy" id="431059"/>
    <lineage>
        <taxon>Bacteria</taxon>
        <taxon>Pseudomonadati</taxon>
        <taxon>Pseudomonadota</taxon>
        <taxon>Betaproteobacteria</taxon>
        <taxon>Burkholderiales</taxon>
        <taxon>Sphaerotilaceae</taxon>
        <taxon>Roseateles</taxon>
    </lineage>
</organism>
<reference evidence="1 2" key="1">
    <citation type="journal article" date="2007" name="Int. J. Syst. Evol. Microbiol.">
        <title>Description of Pelomonas aquatica sp. nov. and Pelomonas puraquae sp. nov., isolated from industrial and haemodialysis water.</title>
        <authorList>
            <person name="Gomila M."/>
            <person name="Bowien B."/>
            <person name="Falsen E."/>
            <person name="Moore E.R."/>
            <person name="Lalucat J."/>
        </authorList>
    </citation>
    <scope>NUCLEOTIDE SEQUENCE [LARGE SCALE GENOMIC DNA]</scope>
    <source>
        <strain evidence="1 2">CCUG 52769</strain>
    </source>
</reference>
<dbReference type="OrthoDB" id="1403541at2"/>
<comment type="caution">
    <text evidence="1">The sequence shown here is derived from an EMBL/GenBank/DDBJ whole genome shotgun (WGS) entry which is preliminary data.</text>
</comment>
<evidence type="ECO:0000313" key="1">
    <source>
        <dbReference type="EMBL" id="OWR02173.1"/>
    </source>
</evidence>
<evidence type="ECO:0008006" key="3">
    <source>
        <dbReference type="Google" id="ProtNLM"/>
    </source>
</evidence>
<dbReference type="AlphaFoldDB" id="A0A254NAK0"/>
<evidence type="ECO:0000313" key="2">
    <source>
        <dbReference type="Proteomes" id="UP000197446"/>
    </source>
</evidence>
<gene>
    <name evidence="1" type="ORF">CDO81_20760</name>
</gene>
<name>A0A254NAK0_9BURK</name>
<dbReference type="RefSeq" id="WP_088485150.1">
    <property type="nucleotide sequence ID" value="NZ_NISI01000010.1"/>
</dbReference>
<proteinExistence type="predicted"/>
<keyword evidence="2" id="KW-1185">Reference proteome</keyword>
<dbReference type="InterPro" id="IPR025534">
    <property type="entry name" value="DUF4420"/>
</dbReference>
<sequence length="321" mass="34454">MSLFASFQALPLATSAIEFSALPLPGPRGDFLAKAGDGGPVFLLKDSSPASYSPAIELKHVYVQFHSTCRVTADSGAVEGQFAVISCDASVSELHEVFIRCLAAAIEQLPINAATADLQRCLQSLLDLFRALGRPSNREVTGLWAELFVIARSKNIAQALRTWHADQFERFDFSWPSGCLEVKAAVSELRQHEFALEQLMPPLGGAGYVASVLLQNQSGGVGVVDLANEIEAGVAGEPLLRQKLWESIAAALGSDFSERLDRRFDPSYAERSLVVFAMADLPAPDQPGDARITAVRFRADLSTVASSLGSSGRAVLDSLFN</sequence>
<accession>A0A254NAK0</accession>
<protein>
    <recommendedName>
        <fullName evidence="3">PD-(D/E)XK motif protein</fullName>
    </recommendedName>
</protein>
<dbReference type="Pfam" id="PF14390">
    <property type="entry name" value="DUF4420"/>
    <property type="match status" value="1"/>
</dbReference>
<dbReference type="Proteomes" id="UP000197446">
    <property type="component" value="Unassembled WGS sequence"/>
</dbReference>
<dbReference type="EMBL" id="NISI01000010">
    <property type="protein sequence ID" value="OWR02173.1"/>
    <property type="molecule type" value="Genomic_DNA"/>
</dbReference>